<dbReference type="SUPFAM" id="SSF56672">
    <property type="entry name" value="DNA/RNA polymerases"/>
    <property type="match status" value="1"/>
</dbReference>
<name>A0A371E646_MUCPR</name>
<dbReference type="Gene3D" id="3.10.10.10">
    <property type="entry name" value="HIV Type 1 Reverse Transcriptase, subunit A, domain 1"/>
    <property type="match status" value="1"/>
</dbReference>
<reference evidence="1" key="1">
    <citation type="submission" date="2018-05" db="EMBL/GenBank/DDBJ databases">
        <title>Draft genome of Mucuna pruriens seed.</title>
        <authorList>
            <person name="Nnadi N.E."/>
            <person name="Vos R."/>
            <person name="Hasami M.H."/>
            <person name="Devisetty U.K."/>
            <person name="Aguiy J.C."/>
        </authorList>
    </citation>
    <scope>NUCLEOTIDE SEQUENCE [LARGE SCALE GENOMIC DNA]</scope>
    <source>
        <strain evidence="1">JCA_2017</strain>
    </source>
</reference>
<dbReference type="InterPro" id="IPR050951">
    <property type="entry name" value="Retrovirus_Pol_polyprotein"/>
</dbReference>
<comment type="caution">
    <text evidence="1">The sequence shown here is derived from an EMBL/GenBank/DDBJ whole genome shotgun (WGS) entry which is preliminary data.</text>
</comment>
<dbReference type="AlphaFoldDB" id="A0A371E646"/>
<keyword evidence="2" id="KW-1185">Reference proteome</keyword>
<sequence>MKPSTCMYKILLEEDAHLIRQQQRRLNPTILDVVKKEVTKLLAVEIIYPISDSQWVSLVQVVSKKSGIIVIKNRQDDGYTEIHIAPVDQHKTTFTCIVLGHLVSTRGIEVDKAKIDVISSLPNPAFVWEKDANFVFDQPCVDAFQELKRRPTIMPILQEPNWELPRVNERRLQLHARSRPRTASRQAAARDCVFISNNGPSLGQLYNHRKGAFHNQLKYLLKKSNAKLRLIQWMLLLQEFDLEVKDKKGGENTVADHLSRLEREANLIPI</sequence>
<dbReference type="EMBL" id="QJKJ01016100">
    <property type="protein sequence ID" value="RDX61504.1"/>
    <property type="molecule type" value="Genomic_DNA"/>
</dbReference>
<dbReference type="PANTHER" id="PTHR37984:SF5">
    <property type="entry name" value="PROTEIN NYNRIN-LIKE"/>
    <property type="match status" value="1"/>
</dbReference>
<dbReference type="Proteomes" id="UP000257109">
    <property type="component" value="Unassembled WGS sequence"/>
</dbReference>
<evidence type="ECO:0000313" key="1">
    <source>
        <dbReference type="EMBL" id="RDX61504.1"/>
    </source>
</evidence>
<evidence type="ECO:0008006" key="3">
    <source>
        <dbReference type="Google" id="ProtNLM"/>
    </source>
</evidence>
<dbReference type="OrthoDB" id="1432310at2759"/>
<evidence type="ECO:0000313" key="2">
    <source>
        <dbReference type="Proteomes" id="UP000257109"/>
    </source>
</evidence>
<proteinExistence type="predicted"/>
<protein>
    <recommendedName>
        <fullName evidence="3">Reverse transcriptase RNase H-like domain-containing protein</fullName>
    </recommendedName>
</protein>
<feature type="non-terminal residue" evidence="1">
    <location>
        <position position="1"/>
    </location>
</feature>
<organism evidence="1 2">
    <name type="scientific">Mucuna pruriens</name>
    <name type="common">Velvet bean</name>
    <name type="synonym">Dolichos pruriens</name>
    <dbReference type="NCBI Taxonomy" id="157652"/>
    <lineage>
        <taxon>Eukaryota</taxon>
        <taxon>Viridiplantae</taxon>
        <taxon>Streptophyta</taxon>
        <taxon>Embryophyta</taxon>
        <taxon>Tracheophyta</taxon>
        <taxon>Spermatophyta</taxon>
        <taxon>Magnoliopsida</taxon>
        <taxon>eudicotyledons</taxon>
        <taxon>Gunneridae</taxon>
        <taxon>Pentapetalae</taxon>
        <taxon>rosids</taxon>
        <taxon>fabids</taxon>
        <taxon>Fabales</taxon>
        <taxon>Fabaceae</taxon>
        <taxon>Papilionoideae</taxon>
        <taxon>50 kb inversion clade</taxon>
        <taxon>NPAAA clade</taxon>
        <taxon>indigoferoid/millettioid clade</taxon>
        <taxon>Phaseoleae</taxon>
        <taxon>Mucuna</taxon>
    </lineage>
</organism>
<dbReference type="InterPro" id="IPR043502">
    <property type="entry name" value="DNA/RNA_pol_sf"/>
</dbReference>
<gene>
    <name evidence="1" type="ORF">CR513_60257</name>
</gene>
<accession>A0A371E646</accession>
<dbReference type="PANTHER" id="PTHR37984">
    <property type="entry name" value="PROTEIN CBG26694"/>
    <property type="match status" value="1"/>
</dbReference>